<dbReference type="GO" id="GO:0009307">
    <property type="term" value="P:DNA restriction-modification system"/>
    <property type="evidence" value="ECO:0007669"/>
    <property type="project" value="InterPro"/>
</dbReference>
<dbReference type="RefSeq" id="WP_011108247.1">
    <property type="nucleotide sequence ID" value="NZ_CAXKYD010000007.1"/>
</dbReference>
<reference evidence="4 5" key="1">
    <citation type="journal article" date="2019" name="Nat. Med.">
        <title>A library of human gut bacterial isolates paired with longitudinal multiomics data enables mechanistic microbiome research.</title>
        <authorList>
            <person name="Poyet M."/>
            <person name="Groussin M."/>
            <person name="Gibbons S.M."/>
            <person name="Avila-Pacheco J."/>
            <person name="Jiang X."/>
            <person name="Kearney S.M."/>
            <person name="Perrotta A.R."/>
            <person name="Berdy B."/>
            <person name="Zhao S."/>
            <person name="Lieberman T.D."/>
            <person name="Swanson P.K."/>
            <person name="Smith M."/>
            <person name="Roesemann S."/>
            <person name="Alexander J.E."/>
            <person name="Rich S.A."/>
            <person name="Livny J."/>
            <person name="Vlamakis H."/>
            <person name="Clish C."/>
            <person name="Bullock K."/>
            <person name="Deik A."/>
            <person name="Scott J."/>
            <person name="Pierce K.A."/>
            <person name="Xavier R.J."/>
            <person name="Alm E.J."/>
        </authorList>
    </citation>
    <scope>NUCLEOTIDE SEQUENCE [LARGE SCALE GENOMIC DNA]</scope>
    <source>
        <strain evidence="4 5">BIOML-A162</strain>
    </source>
</reference>
<dbReference type="SUPFAM" id="SSF53335">
    <property type="entry name" value="S-adenosyl-L-methionine-dependent methyltransferases"/>
    <property type="match status" value="1"/>
</dbReference>
<accession>A0A6I0SMG1</accession>
<keyword evidence="3" id="KW-0949">S-adenosyl-L-methionine</keyword>
<dbReference type="GO" id="GO:0009007">
    <property type="term" value="F:site-specific DNA-methyltransferase (adenine-specific) activity"/>
    <property type="evidence" value="ECO:0007669"/>
    <property type="project" value="UniProtKB-EC"/>
</dbReference>
<keyword evidence="1" id="KW-0489">Methyltransferase</keyword>
<evidence type="ECO:0000256" key="2">
    <source>
        <dbReference type="ARBA" id="ARBA00022679"/>
    </source>
</evidence>
<dbReference type="DNASU" id="1073658"/>
<evidence type="ECO:0000256" key="3">
    <source>
        <dbReference type="ARBA" id="ARBA00022691"/>
    </source>
</evidence>
<dbReference type="GO" id="GO:0032259">
    <property type="term" value="P:methylation"/>
    <property type="evidence" value="ECO:0007669"/>
    <property type="project" value="UniProtKB-KW"/>
</dbReference>
<dbReference type="Pfam" id="PF02086">
    <property type="entry name" value="MethyltransfD12"/>
    <property type="match status" value="1"/>
</dbReference>
<dbReference type="OMA" id="YSRFYHA"/>
<protein>
    <submittedName>
        <fullName evidence="4">Uncharacterized protein</fullName>
    </submittedName>
</protein>
<evidence type="ECO:0000256" key="1">
    <source>
        <dbReference type="ARBA" id="ARBA00022603"/>
    </source>
</evidence>
<sequence>MIDSAKLPHLMKYMGSKRELLDFIISSINDLDIESNWFCDLFSGTSVVGCSLKDEYNVQINDIQIYTSIFANTYLPNINKLINSTELEKIKDRVLFYVDEFYRKYPDLIFDYNSIDNYEKLTKLEIQQQNLIYSNFEIGFHLFVKYYSGTYWSYTQCVWIDSIRAVAEEYKGKSDYYIILSSLIYAMSYTSQSTGHFAQFRDVTESNMHDIMLYRIRDIWTYFEKKFLEILNMVDVEATNRYTITTLDYLDCLRLIERNTIVYADPPYSSVHYSRFYHAIETLIRYDYPNVKYKGRYREDRHQSPFGKKTEVKNAFGKLFKGVKNKNSHLILSYSDNGMITQDEIMEIGNSIMGNQYKGDIQVKEYIHSKMGRSDIHSMGVNELIISYKRQ</sequence>
<name>A0A6I0SMG1_BACT4</name>
<comment type="caution">
    <text evidence="4">The sequence shown here is derived from an EMBL/GenBank/DDBJ whole genome shotgun (WGS) entry which is preliminary data.</text>
</comment>
<keyword evidence="2" id="KW-0808">Transferase</keyword>
<organism evidence="4 5">
    <name type="scientific">Bacteroides thetaiotaomicron</name>
    <dbReference type="NCBI Taxonomy" id="818"/>
    <lineage>
        <taxon>Bacteria</taxon>
        <taxon>Pseudomonadati</taxon>
        <taxon>Bacteroidota</taxon>
        <taxon>Bacteroidia</taxon>
        <taxon>Bacteroidales</taxon>
        <taxon>Bacteroidaceae</taxon>
        <taxon>Bacteroides</taxon>
    </lineage>
</organism>
<dbReference type="Gene3D" id="3.40.50.150">
    <property type="entry name" value="Vaccinia Virus protein VP39"/>
    <property type="match status" value="2"/>
</dbReference>
<dbReference type="EMBL" id="WCRY01000024">
    <property type="protein sequence ID" value="KAB4476540.1"/>
    <property type="molecule type" value="Genomic_DNA"/>
</dbReference>
<gene>
    <name evidence="4" type="ORF">GAN91_20980</name>
</gene>
<evidence type="ECO:0000313" key="5">
    <source>
        <dbReference type="Proteomes" id="UP000436858"/>
    </source>
</evidence>
<dbReference type="InterPro" id="IPR012327">
    <property type="entry name" value="MeTrfase_D12"/>
</dbReference>
<dbReference type="AlphaFoldDB" id="A0A6I0SMG1"/>
<evidence type="ECO:0000313" key="4">
    <source>
        <dbReference type="EMBL" id="KAB4476540.1"/>
    </source>
</evidence>
<dbReference type="InterPro" id="IPR029063">
    <property type="entry name" value="SAM-dependent_MTases_sf"/>
</dbReference>
<proteinExistence type="predicted"/>
<dbReference type="GeneID" id="60923525"/>
<dbReference type="Proteomes" id="UP000436858">
    <property type="component" value="Unassembled WGS sequence"/>
</dbReference>